<dbReference type="AlphaFoldDB" id="A0AAD0YUL9"/>
<evidence type="ECO:0000313" key="1">
    <source>
        <dbReference type="EMBL" id="AZB17600.1"/>
    </source>
</evidence>
<accession>A0AAD0YUL9</accession>
<sequence length="106" mass="12537">MYLAYYSSGYVAKNKLEKEISDYLVSIDRTSIQDKDFNSFTNSVLEKITELCKINKRCKPKEPTLWKCGTRENDYMLSGVDCVSFYFYHIKKDYREGVVFVDRIEN</sequence>
<gene>
    <name evidence="1" type="ORF">EG352_07375</name>
</gene>
<dbReference type="EMBL" id="CP033930">
    <property type="protein sequence ID" value="AZB17600.1"/>
    <property type="molecule type" value="Genomic_DNA"/>
</dbReference>
<evidence type="ECO:0000313" key="2">
    <source>
        <dbReference type="Proteomes" id="UP000269015"/>
    </source>
</evidence>
<dbReference type="RefSeq" id="WP_123861571.1">
    <property type="nucleotide sequence ID" value="NZ_CP033930.1"/>
</dbReference>
<organism evidence="1 2">
    <name type="scientific">Chryseobacterium indologenes</name>
    <name type="common">Flavobacterium indologenes</name>
    <dbReference type="NCBI Taxonomy" id="253"/>
    <lineage>
        <taxon>Bacteria</taxon>
        <taxon>Pseudomonadati</taxon>
        <taxon>Bacteroidota</taxon>
        <taxon>Flavobacteriia</taxon>
        <taxon>Flavobacteriales</taxon>
        <taxon>Weeksellaceae</taxon>
        <taxon>Chryseobacterium group</taxon>
        <taxon>Chryseobacterium</taxon>
    </lineage>
</organism>
<dbReference type="Proteomes" id="UP000269015">
    <property type="component" value="Chromosome"/>
</dbReference>
<reference evidence="1 2" key="1">
    <citation type="submission" date="2018-11" db="EMBL/GenBank/DDBJ databases">
        <title>Proposal to divide the Flavobacteriaceae and reorganize its genera based on Amino Acid Identity values calculated from whole genome sequences.</title>
        <authorList>
            <person name="Nicholson A.C."/>
            <person name="Gulvik C.A."/>
            <person name="Whitney A.M."/>
            <person name="Humrighouse B.W."/>
            <person name="Bell M."/>
            <person name="Holmes B."/>
            <person name="Steigerwalt A.G."/>
            <person name="Villarma A."/>
            <person name="Sheth M."/>
            <person name="Batra D."/>
            <person name="Pryor J."/>
            <person name="Bernardet J.-F."/>
            <person name="Hugo C."/>
            <person name="Kampfer P."/>
            <person name="Newman J."/>
            <person name="McQuiston J.R."/>
        </authorList>
    </citation>
    <scope>NUCLEOTIDE SEQUENCE [LARGE SCALE GENOMIC DNA]</scope>
    <source>
        <strain evidence="1 2">H5559</strain>
    </source>
</reference>
<proteinExistence type="predicted"/>
<protein>
    <submittedName>
        <fullName evidence="1">Uncharacterized protein</fullName>
    </submittedName>
</protein>
<name>A0AAD0YUL9_CHRID</name>